<dbReference type="PROSITE" id="PS51755">
    <property type="entry name" value="OMPR_PHOB"/>
    <property type="match status" value="1"/>
</dbReference>
<dbReference type="PANTHER" id="PTHR47691">
    <property type="entry name" value="REGULATOR-RELATED"/>
    <property type="match status" value="1"/>
</dbReference>
<dbReference type="InterPro" id="IPR001867">
    <property type="entry name" value="OmpR/PhoB-type_DNA-bd"/>
</dbReference>
<dbReference type="AlphaFoldDB" id="A0A1H6C9R8"/>
<feature type="domain" description="OmpR/PhoB-type" evidence="4">
    <location>
        <begin position="1"/>
        <end position="96"/>
    </location>
</feature>
<dbReference type="PRINTS" id="PR00364">
    <property type="entry name" value="DISEASERSIST"/>
</dbReference>
<dbReference type="Pfam" id="PF03704">
    <property type="entry name" value="BTAD"/>
    <property type="match status" value="1"/>
</dbReference>
<dbReference type="SMART" id="SM01043">
    <property type="entry name" value="BTAD"/>
    <property type="match status" value="1"/>
</dbReference>
<evidence type="ECO:0000313" key="5">
    <source>
        <dbReference type="EMBL" id="SEG69658.1"/>
    </source>
</evidence>
<evidence type="ECO:0000259" key="4">
    <source>
        <dbReference type="PROSITE" id="PS51755"/>
    </source>
</evidence>
<sequence>MRFGVLGPLAVWTDGGEPVRVPEVKVRALLADLLAHRGRPVPADRLVDDLWPGRPPRSPAATLQARVSQLRGALEAAEPGARALVIRRAGGYALQVGADAVDAGRFGLLAERARRATDPRTRVRLLSDALALWRGPAFADFADAPFLQAEIAGLEEQRLLVLEEQAEARLELGEHALLAGELADPVSRHPLRERLRAAHLLALYRAGRQGEALAGYRELRERLADELGVDPGPALVALHQAMLRQDPALAPAAERPRTNLPAQLGDLIGRAEAVRRATALLETDRLVTLTGPGGVGKTRLALATAAGLTDEFPDGVWLVELASLEPGASVAEAVGAVLDVRDDAASGPPPGRRRLEPAAHLAAALRGRRVLLVLDNCEHVVESAAELTALLLRTAPELRILATSREPLGISGERVQAVPPLDLPDPAAPAGGPPESSAVRLFAARAAAAAPGFILDESTGPAVAVICARLDGLPLALELAATRVRALGVRELAARLDDRFRLLTGGRRDAPARQRTLRAVIDWSWEPLTGPERAVLRRLAVHPDGCTLQAAETVCAGDGVERADVPDLLSRLVDRSLVVAAPRGSGEVRYRLLESVAAYCAERLEEAGEQARVRDRHLRYYTDLAVSTEPSLRGSGQRRSLELLDLEAANLRGALEWAARRHAADQGLRLVNALAWYWYLRGRLGEARRSLALALSIDGPAPAAVRAQAMCWRAGMEVAAGDDFGAAEEGEAALAHYRETGDRAGHARAEWFLTFVRWAYGDLSAHETRLDGALATFGLLGDRWGTAAALGTRAKLALSRADLAALERDAERSRALFRDLGDDWGLIEATDALGKHAEIVGDYDRAARLRGEILRVAEDLGLWGQVSFALSGLGRIALLTGDLAGSRALHDRAGRLAAEHGDKSAEEYAGVGLGLVARREGRLDEADRQLRRWLAWLRQVNGDAGVSFVLAELGFVAEQRGDAQAALALHTEALAAATGHAEDEGPSGDPRAVALALEGLAGAHSLAGDPRQAARLLGEAAGIRESVGAPLPDGERGDVERVTRRIRAALGDEAFGEALRQTPADFLGPWSGQTVS</sequence>
<dbReference type="GO" id="GO:0000160">
    <property type="term" value="P:phosphorelay signal transduction system"/>
    <property type="evidence" value="ECO:0007669"/>
    <property type="project" value="InterPro"/>
</dbReference>
<dbReference type="InterPro" id="IPR011990">
    <property type="entry name" value="TPR-like_helical_dom_sf"/>
</dbReference>
<evidence type="ECO:0000313" key="6">
    <source>
        <dbReference type="Proteomes" id="UP000236723"/>
    </source>
</evidence>
<dbReference type="SUPFAM" id="SSF52540">
    <property type="entry name" value="P-loop containing nucleoside triphosphate hydrolases"/>
    <property type="match status" value="1"/>
</dbReference>
<dbReference type="SUPFAM" id="SSF48452">
    <property type="entry name" value="TPR-like"/>
    <property type="match status" value="2"/>
</dbReference>
<dbReference type="SMART" id="SM00862">
    <property type="entry name" value="Trans_reg_C"/>
    <property type="match status" value="1"/>
</dbReference>
<dbReference type="SUPFAM" id="SSF46894">
    <property type="entry name" value="C-terminal effector domain of the bipartite response regulators"/>
    <property type="match status" value="1"/>
</dbReference>
<name>A0A1H6C9R8_9ACTN</name>
<evidence type="ECO:0000256" key="1">
    <source>
        <dbReference type="ARBA" id="ARBA00005820"/>
    </source>
</evidence>
<gene>
    <name evidence="5" type="ORF">SAMN04489712_109105</name>
</gene>
<dbReference type="Pfam" id="PF25872">
    <property type="entry name" value="HTH_77"/>
    <property type="match status" value="1"/>
</dbReference>
<dbReference type="InterPro" id="IPR027417">
    <property type="entry name" value="P-loop_NTPase"/>
</dbReference>
<dbReference type="InterPro" id="IPR005158">
    <property type="entry name" value="BTAD"/>
</dbReference>
<feature type="DNA-binding region" description="OmpR/PhoB-type" evidence="3">
    <location>
        <begin position="1"/>
        <end position="96"/>
    </location>
</feature>
<comment type="similarity">
    <text evidence="1">Belongs to the AfsR/DnrI/RedD regulatory family.</text>
</comment>
<organism evidence="5 6">
    <name type="scientific">Thermomonospora echinospora</name>
    <dbReference type="NCBI Taxonomy" id="1992"/>
    <lineage>
        <taxon>Bacteria</taxon>
        <taxon>Bacillati</taxon>
        <taxon>Actinomycetota</taxon>
        <taxon>Actinomycetes</taxon>
        <taxon>Streptosporangiales</taxon>
        <taxon>Thermomonosporaceae</taxon>
        <taxon>Thermomonospora</taxon>
    </lineage>
</organism>
<reference evidence="6" key="1">
    <citation type="submission" date="2016-10" db="EMBL/GenBank/DDBJ databases">
        <authorList>
            <person name="Varghese N."/>
            <person name="Submissions S."/>
        </authorList>
    </citation>
    <scope>NUCLEOTIDE SEQUENCE [LARGE SCALE GENOMIC DNA]</scope>
    <source>
        <strain evidence="6">DSM 43163</strain>
    </source>
</reference>
<evidence type="ECO:0000256" key="3">
    <source>
        <dbReference type="PROSITE-ProRule" id="PRU01091"/>
    </source>
</evidence>
<dbReference type="EMBL" id="FNVO01000009">
    <property type="protein sequence ID" value="SEG69658.1"/>
    <property type="molecule type" value="Genomic_DNA"/>
</dbReference>
<dbReference type="Gene3D" id="3.40.50.300">
    <property type="entry name" value="P-loop containing nucleotide triphosphate hydrolases"/>
    <property type="match status" value="1"/>
</dbReference>
<dbReference type="CDD" id="cd15831">
    <property type="entry name" value="BTAD"/>
    <property type="match status" value="1"/>
</dbReference>
<dbReference type="OrthoDB" id="3194665at2"/>
<dbReference type="InterPro" id="IPR058852">
    <property type="entry name" value="HTH_77"/>
</dbReference>
<keyword evidence="6" id="KW-1185">Reference proteome</keyword>
<dbReference type="Pfam" id="PF00486">
    <property type="entry name" value="Trans_reg_C"/>
    <property type="match status" value="1"/>
</dbReference>
<accession>A0A1H6C9R8</accession>
<dbReference type="InterPro" id="IPR036388">
    <property type="entry name" value="WH-like_DNA-bd_sf"/>
</dbReference>
<dbReference type="Gene3D" id="1.10.10.10">
    <property type="entry name" value="Winged helix-like DNA-binding domain superfamily/Winged helix DNA-binding domain"/>
    <property type="match status" value="1"/>
</dbReference>
<evidence type="ECO:0000256" key="2">
    <source>
        <dbReference type="ARBA" id="ARBA00023125"/>
    </source>
</evidence>
<dbReference type="Gene3D" id="1.25.40.10">
    <property type="entry name" value="Tetratricopeptide repeat domain"/>
    <property type="match status" value="3"/>
</dbReference>
<proteinExistence type="inferred from homology"/>
<dbReference type="InterPro" id="IPR016032">
    <property type="entry name" value="Sig_transdc_resp-reg_C-effctor"/>
</dbReference>
<dbReference type="GO" id="GO:0016887">
    <property type="term" value="F:ATP hydrolysis activity"/>
    <property type="evidence" value="ECO:0007669"/>
    <property type="project" value="InterPro"/>
</dbReference>
<dbReference type="InterPro" id="IPR049945">
    <property type="entry name" value="AAA_22"/>
</dbReference>
<dbReference type="GO" id="GO:0006355">
    <property type="term" value="P:regulation of DNA-templated transcription"/>
    <property type="evidence" value="ECO:0007669"/>
    <property type="project" value="InterPro"/>
</dbReference>
<dbReference type="Proteomes" id="UP000236723">
    <property type="component" value="Unassembled WGS sequence"/>
</dbReference>
<dbReference type="RefSeq" id="WP_103939555.1">
    <property type="nucleotide sequence ID" value="NZ_FNVO01000009.1"/>
</dbReference>
<keyword evidence="2 3" id="KW-0238">DNA-binding</keyword>
<dbReference type="PANTHER" id="PTHR47691:SF3">
    <property type="entry name" value="HTH-TYPE TRANSCRIPTIONAL REGULATOR RV0890C-RELATED"/>
    <property type="match status" value="1"/>
</dbReference>
<dbReference type="Pfam" id="PF13401">
    <property type="entry name" value="AAA_22"/>
    <property type="match status" value="1"/>
</dbReference>
<dbReference type="GO" id="GO:0003677">
    <property type="term" value="F:DNA binding"/>
    <property type="evidence" value="ECO:0007669"/>
    <property type="project" value="UniProtKB-UniRule"/>
</dbReference>
<protein>
    <submittedName>
        <fullName evidence="5">Predicted ATPase</fullName>
    </submittedName>
</protein>